<evidence type="ECO:0000313" key="1">
    <source>
        <dbReference type="EMBL" id="MBM7631899.1"/>
    </source>
</evidence>
<reference evidence="1 2" key="1">
    <citation type="submission" date="2021-01" db="EMBL/GenBank/DDBJ databases">
        <title>Genomic Encyclopedia of Type Strains, Phase IV (KMG-IV): sequencing the most valuable type-strain genomes for metagenomic binning, comparative biology and taxonomic classification.</title>
        <authorList>
            <person name="Goeker M."/>
        </authorList>
    </citation>
    <scope>NUCLEOTIDE SEQUENCE [LARGE SCALE GENOMIC DNA]</scope>
    <source>
        <strain evidence="1 2">DSM 25540</strain>
    </source>
</reference>
<dbReference type="Proteomes" id="UP000741863">
    <property type="component" value="Unassembled WGS sequence"/>
</dbReference>
<protein>
    <submittedName>
        <fullName evidence="1">16S rRNA C1402 N4-methylase RsmH</fullName>
    </submittedName>
</protein>
<gene>
    <name evidence="1" type="ORF">JOD17_000991</name>
</gene>
<comment type="caution">
    <text evidence="1">The sequence shown here is derived from an EMBL/GenBank/DDBJ whole genome shotgun (WGS) entry which is preliminary data.</text>
</comment>
<keyword evidence="2" id="KW-1185">Reference proteome</keyword>
<dbReference type="InterPro" id="IPR010719">
    <property type="entry name" value="MnmM_MeTrfase"/>
</dbReference>
<proteinExistence type="predicted"/>
<dbReference type="SUPFAM" id="SSF53335">
    <property type="entry name" value="S-adenosyl-L-methionine-dependent methyltransferases"/>
    <property type="match status" value="1"/>
</dbReference>
<dbReference type="RefSeq" id="WP_204695926.1">
    <property type="nucleotide sequence ID" value="NZ_JAFBEC010000002.1"/>
</dbReference>
<organism evidence="1 2">
    <name type="scientific">Geomicrobium sediminis</name>
    <dbReference type="NCBI Taxonomy" id="1347788"/>
    <lineage>
        <taxon>Bacteria</taxon>
        <taxon>Bacillati</taxon>
        <taxon>Bacillota</taxon>
        <taxon>Bacilli</taxon>
        <taxon>Bacillales</taxon>
        <taxon>Geomicrobium</taxon>
    </lineage>
</organism>
<dbReference type="PANTHER" id="PTHR35276">
    <property type="entry name" value="S-ADENOSYL-L-METHIONINE-DEPENDENT METHYLTRANSFERASES SUPERFAMILY PROTEIN"/>
    <property type="match status" value="1"/>
</dbReference>
<accession>A0ABS2P915</accession>
<name>A0ABS2P915_9BACL</name>
<dbReference type="Gene3D" id="3.40.50.150">
    <property type="entry name" value="Vaccinia Virus protein VP39"/>
    <property type="match status" value="1"/>
</dbReference>
<dbReference type="InterPro" id="IPR029063">
    <property type="entry name" value="SAM-dependent_MTases_sf"/>
</dbReference>
<dbReference type="Pfam" id="PF06962">
    <property type="entry name" value="rRNA_methylase"/>
    <property type="match status" value="1"/>
</dbReference>
<dbReference type="PANTHER" id="PTHR35276:SF1">
    <property type="entry name" value="TRNA (MNM(5)S(2)U34)-METHYLTRANSFERASE, CHLOROPLASTIC"/>
    <property type="match status" value="1"/>
</dbReference>
<evidence type="ECO:0000313" key="2">
    <source>
        <dbReference type="Proteomes" id="UP000741863"/>
    </source>
</evidence>
<dbReference type="EMBL" id="JAFBEC010000002">
    <property type="protein sequence ID" value="MBM7631899.1"/>
    <property type="molecule type" value="Genomic_DNA"/>
</dbReference>
<sequence>MSLPQILPFTKRLMSDSLSIGDTAIDATAGNGHDTLFLASLVGEKGKVYSFDIQETAIINTRERLEKEQITDRVTLIHDSHDKIEQYCKDDRPKAAIFNLGYLPGSNKEVTTTGKTTVKAIQQLLTIMPVKGTIVLVVYHGHEEGKQEKDQLLAYIRNLSHEHVLVAKYEFMNHKNDAPFIVALEKRREGDFL</sequence>